<evidence type="ECO:0000256" key="1">
    <source>
        <dbReference type="ARBA" id="ARBA00022448"/>
    </source>
</evidence>
<organism evidence="5 6">
    <name type="scientific">Brachyspira hampsonii</name>
    <dbReference type="NCBI Taxonomy" id="1287055"/>
    <lineage>
        <taxon>Bacteria</taxon>
        <taxon>Pseudomonadati</taxon>
        <taxon>Spirochaetota</taxon>
        <taxon>Spirochaetia</taxon>
        <taxon>Brachyspirales</taxon>
        <taxon>Brachyspiraceae</taxon>
        <taxon>Brachyspira</taxon>
    </lineage>
</organism>
<feature type="domain" description="ABC transporter" evidence="4">
    <location>
        <begin position="10"/>
        <end position="241"/>
    </location>
</feature>
<gene>
    <name evidence="5" type="ORF">BFL38_10730</name>
</gene>
<comment type="caution">
    <text evidence="5">The sequence shown here is derived from an EMBL/GenBank/DDBJ whole genome shotgun (WGS) entry which is preliminary data.</text>
</comment>
<dbReference type="PROSITE" id="PS50893">
    <property type="entry name" value="ABC_TRANSPORTER_2"/>
    <property type="match status" value="1"/>
</dbReference>
<evidence type="ECO:0000259" key="4">
    <source>
        <dbReference type="PROSITE" id="PS50893"/>
    </source>
</evidence>
<dbReference type="InterPro" id="IPR017871">
    <property type="entry name" value="ABC_transporter-like_CS"/>
</dbReference>
<dbReference type="InterPro" id="IPR003439">
    <property type="entry name" value="ABC_transporter-like_ATP-bd"/>
</dbReference>
<dbReference type="SMART" id="SM00382">
    <property type="entry name" value="AAA"/>
    <property type="match status" value="1"/>
</dbReference>
<dbReference type="PANTHER" id="PTHR42788:SF13">
    <property type="entry name" value="ALIPHATIC SULFONATES IMPORT ATP-BINDING PROTEIN SSUB"/>
    <property type="match status" value="1"/>
</dbReference>
<dbReference type="InterPro" id="IPR003593">
    <property type="entry name" value="AAA+_ATPase"/>
</dbReference>
<dbReference type="EMBL" id="MDCO01000001">
    <property type="protein sequence ID" value="OEJ15924.1"/>
    <property type="molecule type" value="Genomic_DNA"/>
</dbReference>
<evidence type="ECO:0000256" key="2">
    <source>
        <dbReference type="ARBA" id="ARBA00022741"/>
    </source>
</evidence>
<evidence type="ECO:0000313" key="5">
    <source>
        <dbReference type="EMBL" id="OEJ15924.1"/>
    </source>
</evidence>
<dbReference type="RefSeq" id="WP_069725396.1">
    <property type="nucleotide sequence ID" value="NZ_MDCO01000001.1"/>
</dbReference>
<protein>
    <submittedName>
        <fullName evidence="5">ABC transporter</fullName>
    </submittedName>
</protein>
<evidence type="ECO:0000313" key="6">
    <source>
        <dbReference type="Proteomes" id="UP000095247"/>
    </source>
</evidence>
<sequence length="256" mass="29282">MEQEFVKYMIELKDISKTFVTKNTNFEVIKSLNLKVKENEFLAFFGPGQCGKTTIVNIIAGLEKPTSGEVIVNNKPVKGPGIDRGVVYQTISLFPWYTVMGNVEYGPRIRGIDKKTRREKAQYYIDLVGLKGFENSYPIQISGGMKQRVGIARAYCNEPAVMLMDEPFGALDAQTRYLMQEELIRIWEKEKRTIVFVTNNVEEAIYLADRIIVLDECPTSIDKEYIIDLPRPRSYVDSKFLSLRKELSALVSDRIV</sequence>
<proteinExistence type="predicted"/>
<keyword evidence="2" id="KW-0547">Nucleotide-binding</keyword>
<dbReference type="GO" id="GO:0005524">
    <property type="term" value="F:ATP binding"/>
    <property type="evidence" value="ECO:0007669"/>
    <property type="project" value="UniProtKB-KW"/>
</dbReference>
<dbReference type="CDD" id="cd03293">
    <property type="entry name" value="ABC_NrtD_SsuB_transporters"/>
    <property type="match status" value="1"/>
</dbReference>
<reference evidence="5 6" key="1">
    <citation type="submission" date="2016-08" db="EMBL/GenBank/DDBJ databases">
        <title>Characterization and recognition of Brachyspira hampsonii sp. nov., a novel intestinal spirochete that is pathogenic to pigs.</title>
        <authorList>
            <person name="Mirajkar N."/>
            <person name="La T."/>
            <person name="Phillips N."/>
            <person name="Hampson D."/>
            <person name="Gebhart C."/>
        </authorList>
    </citation>
    <scope>NUCLEOTIDE SEQUENCE [LARGE SCALE GENOMIC DNA]</scope>
    <source>
        <strain evidence="5 6">P280/1</strain>
    </source>
</reference>
<evidence type="ECO:0000256" key="3">
    <source>
        <dbReference type="ARBA" id="ARBA00022840"/>
    </source>
</evidence>
<dbReference type="PANTHER" id="PTHR42788">
    <property type="entry name" value="TAURINE IMPORT ATP-BINDING PROTEIN-RELATED"/>
    <property type="match status" value="1"/>
</dbReference>
<keyword evidence="3" id="KW-0067">ATP-binding</keyword>
<dbReference type="GO" id="GO:0016887">
    <property type="term" value="F:ATP hydrolysis activity"/>
    <property type="evidence" value="ECO:0007669"/>
    <property type="project" value="InterPro"/>
</dbReference>
<dbReference type="Pfam" id="PF00005">
    <property type="entry name" value="ABC_tran"/>
    <property type="match status" value="1"/>
</dbReference>
<dbReference type="SUPFAM" id="SSF52540">
    <property type="entry name" value="P-loop containing nucleoside triphosphate hydrolases"/>
    <property type="match status" value="1"/>
</dbReference>
<dbReference type="AlphaFoldDB" id="A0A1E5NIG8"/>
<dbReference type="PROSITE" id="PS00211">
    <property type="entry name" value="ABC_TRANSPORTER_1"/>
    <property type="match status" value="1"/>
</dbReference>
<dbReference type="InterPro" id="IPR050166">
    <property type="entry name" value="ABC_transporter_ATP-bind"/>
</dbReference>
<dbReference type="Proteomes" id="UP000095247">
    <property type="component" value="Unassembled WGS sequence"/>
</dbReference>
<name>A0A1E5NIG8_9SPIR</name>
<dbReference type="InterPro" id="IPR027417">
    <property type="entry name" value="P-loop_NTPase"/>
</dbReference>
<accession>A0A1E5NIG8</accession>
<keyword evidence="1" id="KW-0813">Transport</keyword>
<dbReference type="Gene3D" id="3.40.50.300">
    <property type="entry name" value="P-loop containing nucleotide triphosphate hydrolases"/>
    <property type="match status" value="1"/>
</dbReference>